<name>A0A7S5R588_9CAUD</name>
<accession>A0A7S5R588</accession>
<sequence length="60" mass="6978">MKDLREFKSKLDAKFDTQTSWGKNQIKQVINDTYIEIIESKVEGTIEQSTPSNRIDEDSK</sequence>
<evidence type="ECO:0000313" key="2">
    <source>
        <dbReference type="Proteomes" id="UP000629603"/>
    </source>
</evidence>
<reference evidence="1 2" key="1">
    <citation type="submission" date="2020-01" db="EMBL/GenBank/DDBJ databases">
        <title>Patterns of diversity and host range of bacteriophage communities associated with bean-nodulatin bacteria.</title>
        <authorList>
            <person name="Vann Cauwenberghe J."/>
            <person name="Santamaria R.I."/>
            <person name="Bustos P."/>
            <person name="Juarez S."/>
            <person name="Gonzalez V."/>
        </authorList>
    </citation>
    <scope>NUCLEOTIDE SEQUENCE [LARGE SCALE GENOMIC DNA]</scope>
</reference>
<evidence type="ECO:0000313" key="1">
    <source>
        <dbReference type="EMBL" id="QIG71366.1"/>
    </source>
</evidence>
<proteinExistence type="predicted"/>
<dbReference type="Proteomes" id="UP000629603">
    <property type="component" value="Segment"/>
</dbReference>
<gene>
    <name evidence="1" type="ORF">EVB93_259</name>
</gene>
<protein>
    <submittedName>
        <fullName evidence="1">Uncharacterized protein</fullName>
    </submittedName>
</protein>
<dbReference type="EMBL" id="MN988521">
    <property type="protein sequence ID" value="QIG71366.1"/>
    <property type="molecule type" value="Genomic_DNA"/>
</dbReference>
<keyword evidence="2" id="KW-1185">Reference proteome</keyword>
<organism evidence="1 2">
    <name type="scientific">Rhizobium phage RHph_TM30</name>
    <dbReference type="NCBI Taxonomy" id="2509764"/>
    <lineage>
        <taxon>Viruses</taxon>
        <taxon>Duplodnaviria</taxon>
        <taxon>Heunggongvirae</taxon>
        <taxon>Uroviricota</taxon>
        <taxon>Caudoviricetes</taxon>
        <taxon>Kleczkowskaviridae</taxon>
        <taxon>Cuauhnahuacvirus</taxon>
        <taxon>Cuauhnahuacvirus TM30</taxon>
    </lineage>
</organism>